<protein>
    <submittedName>
        <fullName evidence="2">Photosynthetic protein synthase I</fullName>
    </submittedName>
</protein>
<name>A0ABQ5Q3U1_9BACT</name>
<evidence type="ECO:0000313" key="2">
    <source>
        <dbReference type="EMBL" id="GLH69272.1"/>
    </source>
</evidence>
<comment type="caution">
    <text evidence="2">The sequence shown here is derived from an EMBL/GenBank/DDBJ whole genome shotgun (WGS) entry which is preliminary data.</text>
</comment>
<accession>A0ABQ5Q3U1</accession>
<evidence type="ECO:0000313" key="3">
    <source>
        <dbReference type="Proteomes" id="UP001165089"/>
    </source>
</evidence>
<evidence type="ECO:0000256" key="1">
    <source>
        <dbReference type="ARBA" id="ARBA00010996"/>
    </source>
</evidence>
<dbReference type="PANTHER" id="PTHR12151">
    <property type="entry name" value="ELECTRON TRANSPORT PROTIN SCO1/SENC FAMILY MEMBER"/>
    <property type="match status" value="1"/>
</dbReference>
<proteinExistence type="inferred from homology"/>
<dbReference type="EMBL" id="BSDD01000001">
    <property type="protein sequence ID" value="GLH69272.1"/>
    <property type="molecule type" value="Genomic_DNA"/>
</dbReference>
<dbReference type="Proteomes" id="UP001165089">
    <property type="component" value="Unassembled WGS sequence"/>
</dbReference>
<organism evidence="2 3">
    <name type="scientific">Geothrix rubra</name>
    <dbReference type="NCBI Taxonomy" id="2927977"/>
    <lineage>
        <taxon>Bacteria</taxon>
        <taxon>Pseudomonadati</taxon>
        <taxon>Acidobacteriota</taxon>
        <taxon>Holophagae</taxon>
        <taxon>Holophagales</taxon>
        <taxon>Holophagaceae</taxon>
        <taxon>Geothrix</taxon>
    </lineage>
</organism>
<dbReference type="Pfam" id="PF02630">
    <property type="entry name" value="SCO1-SenC"/>
    <property type="match status" value="1"/>
</dbReference>
<dbReference type="InterPro" id="IPR036249">
    <property type="entry name" value="Thioredoxin-like_sf"/>
</dbReference>
<dbReference type="SUPFAM" id="SSF52833">
    <property type="entry name" value="Thioredoxin-like"/>
    <property type="match status" value="1"/>
</dbReference>
<dbReference type="InterPro" id="IPR003782">
    <property type="entry name" value="SCO1/SenC"/>
</dbReference>
<reference evidence="2 3" key="1">
    <citation type="journal article" date="2023" name="Antonie Van Leeuwenhoek">
        <title>Mesoterricola silvestris gen. nov., sp. nov., Mesoterricola sediminis sp. nov., Geothrix oryzae sp. nov., Geothrix edaphica sp. nov., Geothrix rubra sp. nov., and Geothrix limicola sp. nov., six novel members of Acidobacteriota isolated from soils.</title>
        <authorList>
            <person name="Itoh H."/>
            <person name="Sugisawa Y."/>
            <person name="Mise K."/>
            <person name="Xu Z."/>
            <person name="Kuniyasu M."/>
            <person name="Ushijima N."/>
            <person name="Kawano K."/>
            <person name="Kobayashi E."/>
            <person name="Shiratori Y."/>
            <person name="Masuda Y."/>
            <person name="Senoo K."/>
        </authorList>
    </citation>
    <scope>NUCLEOTIDE SEQUENCE [LARGE SCALE GENOMIC DNA]</scope>
    <source>
        <strain evidence="2 3">Red803</strain>
    </source>
</reference>
<comment type="similarity">
    <text evidence="1">Belongs to the SCO1/2 family.</text>
</comment>
<keyword evidence="3" id="KW-1185">Reference proteome</keyword>
<gene>
    <name evidence="2" type="ORF">GETHPA_08050</name>
</gene>
<dbReference type="PANTHER" id="PTHR12151:SF25">
    <property type="entry name" value="LINALOOL DEHYDRATASE_ISOMERASE DOMAIN-CONTAINING PROTEIN"/>
    <property type="match status" value="1"/>
</dbReference>
<dbReference type="CDD" id="cd02968">
    <property type="entry name" value="SCO"/>
    <property type="match status" value="1"/>
</dbReference>
<dbReference type="Gene3D" id="3.40.30.10">
    <property type="entry name" value="Glutaredoxin"/>
    <property type="match status" value="1"/>
</dbReference>
<sequence>MAAVRGGTWGVRAGALALLAGLALLGAEPPYKRTVEAYAVPDVTLVDQDGAKVPLRSLLASDKVVVLDFIFGTCTTICPVLSAGYANLQQRLGPRSADIRLVSISIDPENDTPKVMRGYLKRYRARPGWTFLTGKREDIDRAMHAFNAYIPNKMSHYPLTLIRTPRSGAWTRIFGLMSTSEFLEECRNAGIQ</sequence>
<dbReference type="RefSeq" id="WP_285723184.1">
    <property type="nucleotide sequence ID" value="NZ_BSDD01000001.1"/>
</dbReference>